<protein>
    <submittedName>
        <fullName evidence="2">Uncharacterized protein</fullName>
    </submittedName>
</protein>
<gene>
    <name evidence="2" type="ORF">HMPREF9444_01920</name>
</gene>
<feature type="compositionally biased region" description="Basic and acidic residues" evidence="1">
    <location>
        <begin position="94"/>
        <end position="111"/>
    </location>
</feature>
<dbReference type="STRING" id="762983.HMPREF9444_01920"/>
<evidence type="ECO:0000313" key="3">
    <source>
        <dbReference type="Proteomes" id="UP000018458"/>
    </source>
</evidence>
<proteinExistence type="predicted"/>
<sequence>MDLVNLIGRQHVSMHSSEMYLTFLQSLRDLANRYAAVAMQERALYQIVVGSPVDTTVNSAQMQSQVIPAAIATDYEEVVSSSAPVEDAESFSDGAEKAEEIEKEAINKKED</sequence>
<keyword evidence="3" id="KW-1185">Reference proteome</keyword>
<comment type="caution">
    <text evidence="2">The sequence shown here is derived from an EMBL/GenBank/DDBJ whole genome shotgun (WGS) entry which is preliminary data.</text>
</comment>
<dbReference type="RefSeq" id="WP_009144070.1">
    <property type="nucleotide sequence ID" value="NZ_GL831060.1"/>
</dbReference>
<organism evidence="2 3">
    <name type="scientific">Succinatimonas hippei (strain DSM 22608 / JCM 16073 / KCTC 15190 / YIT 12066)</name>
    <dbReference type="NCBI Taxonomy" id="762983"/>
    <lineage>
        <taxon>Bacteria</taxon>
        <taxon>Pseudomonadati</taxon>
        <taxon>Pseudomonadota</taxon>
        <taxon>Gammaproteobacteria</taxon>
        <taxon>Aeromonadales</taxon>
        <taxon>Succinivibrionaceae</taxon>
        <taxon>Succinatimonas</taxon>
    </lineage>
</organism>
<dbReference type="EMBL" id="AEVO01000134">
    <property type="protein sequence ID" value="EFY06297.1"/>
    <property type="molecule type" value="Genomic_DNA"/>
</dbReference>
<evidence type="ECO:0000256" key="1">
    <source>
        <dbReference type="SAM" id="MobiDB-lite"/>
    </source>
</evidence>
<name>E8LMD2_SUCHY</name>
<dbReference type="AlphaFoldDB" id="E8LMD2"/>
<dbReference type="Proteomes" id="UP000018458">
    <property type="component" value="Unassembled WGS sequence"/>
</dbReference>
<evidence type="ECO:0000313" key="2">
    <source>
        <dbReference type="EMBL" id="EFY06297.1"/>
    </source>
</evidence>
<feature type="region of interest" description="Disordered" evidence="1">
    <location>
        <begin position="82"/>
        <end position="111"/>
    </location>
</feature>
<reference evidence="2 3" key="1">
    <citation type="submission" date="2011-01" db="EMBL/GenBank/DDBJ databases">
        <authorList>
            <person name="Weinstock G."/>
            <person name="Sodergren E."/>
            <person name="Clifton S."/>
            <person name="Fulton L."/>
            <person name="Fulton B."/>
            <person name="Courtney L."/>
            <person name="Fronick C."/>
            <person name="Harrison M."/>
            <person name="Strong C."/>
            <person name="Farmer C."/>
            <person name="Delahaunty K."/>
            <person name="Markovic C."/>
            <person name="Hall O."/>
            <person name="Minx P."/>
            <person name="Tomlinson C."/>
            <person name="Mitreva M."/>
            <person name="Hou S."/>
            <person name="Chen J."/>
            <person name="Wollam A."/>
            <person name="Pepin K.H."/>
            <person name="Johnson M."/>
            <person name="Bhonagiri V."/>
            <person name="Zhang X."/>
            <person name="Suruliraj S."/>
            <person name="Warren W."/>
            <person name="Chinwalla A."/>
            <person name="Mardis E.R."/>
            <person name="Wilson R.K."/>
        </authorList>
    </citation>
    <scope>NUCLEOTIDE SEQUENCE [LARGE SCALE GENOMIC DNA]</scope>
    <source>
        <strain evidence="3">DSM 22608 / JCM 16073 / KCTC 15190 / YIT 12066</strain>
    </source>
</reference>
<dbReference type="HOGENOM" id="CLU_2157072_0_0_6"/>
<accession>E8LMD2</accession>